<feature type="compositionally biased region" description="Basic and acidic residues" evidence="1">
    <location>
        <begin position="1"/>
        <end position="11"/>
    </location>
</feature>
<reference evidence="2 3" key="1">
    <citation type="submission" date="2019-08" db="EMBL/GenBank/DDBJ databases">
        <authorList>
            <person name="Lei W."/>
        </authorList>
    </citation>
    <scope>NUCLEOTIDE SEQUENCE [LARGE SCALE GENOMIC DNA]</scope>
    <source>
        <strain evidence="2 3">CCUG 58627</strain>
    </source>
</reference>
<keyword evidence="3" id="KW-1185">Reference proteome</keyword>
<comment type="caution">
    <text evidence="2">The sequence shown here is derived from an EMBL/GenBank/DDBJ whole genome shotgun (WGS) entry which is preliminary data.</text>
</comment>
<accession>A0A5C5UAK0</accession>
<feature type="region of interest" description="Disordered" evidence="1">
    <location>
        <begin position="1"/>
        <end position="32"/>
    </location>
</feature>
<name>A0A5C5UAK0_9CORY</name>
<sequence>MSNLPERRDPAAKTTAPNRRTAGKSHSTTPPAGELYATAMYADGLYATADLGLVFLFFIRGSHEEIPDESGPKTPQLVLPFFVERSKEEIPDDRRSTLVRNLSGTAHDLSRLSATQPD</sequence>
<evidence type="ECO:0000313" key="2">
    <source>
        <dbReference type="EMBL" id="TWT23036.1"/>
    </source>
</evidence>
<dbReference type="AlphaFoldDB" id="A0A5C5UAK0"/>
<evidence type="ECO:0000256" key="1">
    <source>
        <dbReference type="SAM" id="MobiDB-lite"/>
    </source>
</evidence>
<evidence type="ECO:0000313" key="3">
    <source>
        <dbReference type="Proteomes" id="UP000320791"/>
    </source>
</evidence>
<proteinExistence type="predicted"/>
<dbReference type="EMBL" id="VOHM01000023">
    <property type="protein sequence ID" value="TWT23036.1"/>
    <property type="molecule type" value="Genomic_DNA"/>
</dbReference>
<gene>
    <name evidence="2" type="ORF">FRX94_09850</name>
</gene>
<organism evidence="2 3">
    <name type="scientific">Corynebacterium canis</name>
    <dbReference type="NCBI Taxonomy" id="679663"/>
    <lineage>
        <taxon>Bacteria</taxon>
        <taxon>Bacillati</taxon>
        <taxon>Actinomycetota</taxon>
        <taxon>Actinomycetes</taxon>
        <taxon>Mycobacteriales</taxon>
        <taxon>Corynebacteriaceae</taxon>
        <taxon>Corynebacterium</taxon>
    </lineage>
</organism>
<dbReference type="Proteomes" id="UP000320791">
    <property type="component" value="Unassembled WGS sequence"/>
</dbReference>
<protein>
    <submittedName>
        <fullName evidence="2">Uncharacterized protein</fullName>
    </submittedName>
</protein>
<dbReference type="RefSeq" id="WP_146325093.1">
    <property type="nucleotide sequence ID" value="NZ_BAABLR010000068.1"/>
</dbReference>